<protein>
    <submittedName>
        <fullName evidence="1">Enoyl-CoA-hydratase DpgB</fullName>
        <ecNumber evidence="1">4.2.1.17</ecNumber>
    </submittedName>
</protein>
<keyword evidence="2" id="KW-1185">Reference proteome</keyword>
<dbReference type="SUPFAM" id="SSF52096">
    <property type="entry name" value="ClpP/crotonase"/>
    <property type="match status" value="1"/>
</dbReference>
<keyword evidence="1" id="KW-0456">Lyase</keyword>
<dbReference type="NCBIfam" id="NF042431">
    <property type="entry name" value="EnCoAhydt_DpgB"/>
    <property type="match status" value="1"/>
</dbReference>
<organism evidence="1 2">
    <name type="scientific">Streptomyces coeruleoprunus</name>
    <dbReference type="NCBI Taxonomy" id="285563"/>
    <lineage>
        <taxon>Bacteria</taxon>
        <taxon>Bacillati</taxon>
        <taxon>Actinomycetota</taxon>
        <taxon>Actinomycetes</taxon>
        <taxon>Kitasatosporales</taxon>
        <taxon>Streptomycetaceae</taxon>
        <taxon>Streptomyces</taxon>
    </lineage>
</organism>
<reference evidence="2" key="1">
    <citation type="journal article" date="2019" name="Int. J. Syst. Evol. Microbiol.">
        <title>The Global Catalogue of Microorganisms (GCM) 10K type strain sequencing project: providing services to taxonomists for standard genome sequencing and annotation.</title>
        <authorList>
            <consortium name="The Broad Institute Genomics Platform"/>
            <consortium name="The Broad Institute Genome Sequencing Center for Infectious Disease"/>
            <person name="Wu L."/>
            <person name="Ma J."/>
        </authorList>
    </citation>
    <scope>NUCLEOTIDE SEQUENCE [LARGE SCALE GENOMIC DNA]</scope>
    <source>
        <strain evidence="2">CGMCC 4.1648</strain>
    </source>
</reference>
<dbReference type="InterPro" id="IPR029045">
    <property type="entry name" value="ClpP/crotonase-like_dom_sf"/>
</dbReference>
<name>A0ABV9XCU8_9ACTN</name>
<dbReference type="EC" id="4.2.1.17" evidence="1"/>
<dbReference type="GO" id="GO:0004300">
    <property type="term" value="F:enoyl-CoA hydratase activity"/>
    <property type="evidence" value="ECO:0007669"/>
    <property type="project" value="UniProtKB-EC"/>
</dbReference>
<dbReference type="InterPro" id="IPR053545">
    <property type="entry name" value="Enoyl-CoA_hydratase-like"/>
</dbReference>
<accession>A0ABV9XCU8</accession>
<evidence type="ECO:0000313" key="1">
    <source>
        <dbReference type="EMBL" id="MFC5023280.1"/>
    </source>
</evidence>
<dbReference type="Gene3D" id="3.90.226.10">
    <property type="entry name" value="2-enoyl-CoA Hydratase, Chain A, domain 1"/>
    <property type="match status" value="1"/>
</dbReference>
<proteinExistence type="predicted"/>
<dbReference type="Proteomes" id="UP001595829">
    <property type="component" value="Unassembled WGS sequence"/>
</dbReference>
<dbReference type="RefSeq" id="WP_380841803.1">
    <property type="nucleotide sequence ID" value="NZ_JBHMCZ010000029.1"/>
</dbReference>
<dbReference type="EMBL" id="JBHSJD010000008">
    <property type="protein sequence ID" value="MFC5023280.1"/>
    <property type="molecule type" value="Genomic_DNA"/>
</dbReference>
<evidence type="ECO:0000313" key="2">
    <source>
        <dbReference type="Proteomes" id="UP001595829"/>
    </source>
</evidence>
<comment type="caution">
    <text evidence="1">The sequence shown here is derived from an EMBL/GenBank/DDBJ whole genome shotgun (WGS) entry which is preliminary data.</text>
</comment>
<sequence length="221" mass="22620">MTQDLVLDIDGTRPLTAEAVADVVALCDSAESRGGQGAVVVRVSGAPGELRPEDPTVGLVSKWERALHRLERLPALTVGVADGDCGGLALDALLATDYRIATGSVRLVPTLAGGGTWPGMALYRLARQGAWAAPVRRAALLGAPIGLSDALALHLVDEVSDDPEAAVAATAELTGDISGAELAIRRQLMADATTVGFQEALGAHLAACDRTLRRVAAGTAS</sequence>
<gene>
    <name evidence="1" type="primary">dpgB</name>
    <name evidence="1" type="ORF">ACFPM3_14160</name>
</gene>